<dbReference type="InterPro" id="IPR056798">
    <property type="entry name" value="ADH_Fe_C"/>
</dbReference>
<dbReference type="Proteomes" id="UP001645859">
    <property type="component" value="Unassembled WGS sequence"/>
</dbReference>
<dbReference type="RefSeq" id="WP_202345674.1">
    <property type="nucleotide sequence ID" value="NZ_BAAAPI010000005.1"/>
</dbReference>
<feature type="domain" description="Fe-containing alcohol dehydrogenase-like C-terminal" evidence="5">
    <location>
        <begin position="195"/>
        <end position="406"/>
    </location>
</feature>
<evidence type="ECO:0000256" key="3">
    <source>
        <dbReference type="ARBA" id="ARBA00023027"/>
    </source>
</evidence>
<keyword evidence="2" id="KW-0560">Oxidoreductase</keyword>
<evidence type="ECO:0000256" key="1">
    <source>
        <dbReference type="ARBA" id="ARBA00007358"/>
    </source>
</evidence>
<dbReference type="PROSITE" id="PS00913">
    <property type="entry name" value="ADH_IRON_1"/>
    <property type="match status" value="1"/>
</dbReference>
<dbReference type="PANTHER" id="PTHR11496">
    <property type="entry name" value="ALCOHOL DEHYDROGENASE"/>
    <property type="match status" value="1"/>
</dbReference>
<evidence type="ECO:0000313" key="7">
    <source>
        <dbReference type="Proteomes" id="UP001645859"/>
    </source>
</evidence>
<feature type="domain" description="Alcohol dehydrogenase iron-type/glycerol dehydrogenase GldA" evidence="4">
    <location>
        <begin position="17"/>
        <end position="184"/>
    </location>
</feature>
<evidence type="ECO:0000256" key="2">
    <source>
        <dbReference type="ARBA" id="ARBA00023002"/>
    </source>
</evidence>
<keyword evidence="7" id="KW-1185">Reference proteome</keyword>
<dbReference type="CDD" id="cd08191">
    <property type="entry name" value="Fe-ADH-like"/>
    <property type="match status" value="1"/>
</dbReference>
<protein>
    <submittedName>
        <fullName evidence="6">Iron-containing alcohol dehydrogenase</fullName>
    </submittedName>
</protein>
<dbReference type="SUPFAM" id="SSF56796">
    <property type="entry name" value="Dehydroquinate synthase-like"/>
    <property type="match status" value="1"/>
</dbReference>
<organism evidence="6 7">
    <name type="scientific">Leucobacter chromiireducens subsp. solipictus</name>
    <dbReference type="NCBI Taxonomy" id="398235"/>
    <lineage>
        <taxon>Bacteria</taxon>
        <taxon>Bacillati</taxon>
        <taxon>Actinomycetota</taxon>
        <taxon>Actinomycetes</taxon>
        <taxon>Micrococcales</taxon>
        <taxon>Microbacteriaceae</taxon>
        <taxon>Leucobacter</taxon>
    </lineage>
</organism>
<dbReference type="Pfam" id="PF25137">
    <property type="entry name" value="ADH_Fe_C"/>
    <property type="match status" value="1"/>
</dbReference>
<accession>A0ABS1SIK0</accession>
<dbReference type="PANTHER" id="PTHR11496:SF102">
    <property type="entry name" value="ALCOHOL DEHYDROGENASE 4"/>
    <property type="match status" value="1"/>
</dbReference>
<evidence type="ECO:0000313" key="6">
    <source>
        <dbReference type="EMBL" id="MBL3680396.1"/>
    </source>
</evidence>
<dbReference type="InterPro" id="IPR001670">
    <property type="entry name" value="ADH_Fe/GldA"/>
</dbReference>
<evidence type="ECO:0000259" key="4">
    <source>
        <dbReference type="Pfam" id="PF00465"/>
    </source>
</evidence>
<dbReference type="InterPro" id="IPR039697">
    <property type="entry name" value="Alcohol_dehydrogenase_Fe"/>
</dbReference>
<dbReference type="Gene3D" id="3.40.50.1970">
    <property type="match status" value="1"/>
</dbReference>
<keyword evidence="3" id="KW-0520">NAD</keyword>
<dbReference type="InterPro" id="IPR018211">
    <property type="entry name" value="ADH_Fe_CS"/>
</dbReference>
<comment type="caution">
    <text evidence="6">The sequence shown here is derived from an EMBL/GenBank/DDBJ whole genome shotgun (WGS) entry which is preliminary data.</text>
</comment>
<dbReference type="Pfam" id="PF00465">
    <property type="entry name" value="Fe-ADH"/>
    <property type="match status" value="1"/>
</dbReference>
<comment type="similarity">
    <text evidence="1">Belongs to the iron-containing alcohol dehydrogenase family.</text>
</comment>
<sequence length="416" mass="43648">MTIENTNQLGLGLLRQPHTVVFGPGQRAQLPHLVAQYGARALIVTDARMGQTAEFAEVIRSLEGAGLEVRVYAEVAPELPRENVRTAAEAFHDAGIEVVVGIGGGSCLDMAKVTALVLARGGDIRDYYGENQVAGPVLPIVTVPTTAGTGAEVSCIGVVFDAERGVKVGVASNWLEPVATVIDPDFTLSAPPGLTAATAADALSHLVESFTDLAKNPDPDEIREHLYVGKNLLTDIYCRHGLELLNRSIEGIVADPLDRAARADTMLAAFCGGMALNTAGTAAAHALQSPIGGLTHTPHGFGVGALLPYVMRFNLPARLAVFAELGRLLGVADPAAPELEQARAGIRRIDALLAALGVPADLTELGVAESDLPHIAQQAMLSTRLLANNPRAVTEADALALLRRAFRGDRSFPEAL</sequence>
<reference evidence="6 7" key="1">
    <citation type="submission" date="2018-09" db="EMBL/GenBank/DDBJ databases">
        <title>Comparative genomics of Leucobacter spp.</title>
        <authorList>
            <person name="Reis A.C."/>
            <person name="Kolvenbach B.A."/>
            <person name="Corvini P.F.X."/>
            <person name="Nunes O.C."/>
        </authorList>
    </citation>
    <scope>NUCLEOTIDE SEQUENCE [LARGE SCALE GENOMIC DNA]</scope>
    <source>
        <strain evidence="6 7">TAN 31504</strain>
    </source>
</reference>
<dbReference type="EMBL" id="QYAC01000008">
    <property type="protein sequence ID" value="MBL3680396.1"/>
    <property type="molecule type" value="Genomic_DNA"/>
</dbReference>
<gene>
    <name evidence="6" type="ORF">D3230_14020</name>
</gene>
<evidence type="ECO:0000259" key="5">
    <source>
        <dbReference type="Pfam" id="PF25137"/>
    </source>
</evidence>
<proteinExistence type="inferred from homology"/>
<dbReference type="Gene3D" id="1.20.1090.10">
    <property type="entry name" value="Dehydroquinate synthase-like - alpha domain"/>
    <property type="match status" value="1"/>
</dbReference>
<name>A0ABS1SIK0_9MICO</name>